<dbReference type="AlphaFoldDB" id="A0A165FTZ3"/>
<keyword evidence="1" id="KW-1133">Transmembrane helix</keyword>
<dbReference type="EMBL" id="KV407461">
    <property type="protein sequence ID" value="KZF21376.1"/>
    <property type="molecule type" value="Genomic_DNA"/>
</dbReference>
<accession>A0A165FTZ3</accession>
<dbReference type="RefSeq" id="XP_018186931.1">
    <property type="nucleotide sequence ID" value="XM_018329489.1"/>
</dbReference>
<evidence type="ECO:0000313" key="2">
    <source>
        <dbReference type="EMBL" id="KZF21376.1"/>
    </source>
</evidence>
<keyword evidence="1" id="KW-0472">Membrane</keyword>
<name>A0A165FTZ3_XYLHT</name>
<feature type="transmembrane region" description="Helical" evidence="1">
    <location>
        <begin position="65"/>
        <end position="84"/>
    </location>
</feature>
<feature type="transmembrane region" description="Helical" evidence="1">
    <location>
        <begin position="12"/>
        <end position="28"/>
    </location>
</feature>
<organism evidence="2 3">
    <name type="scientific">Xylona heveae (strain CBS 132557 / TC161)</name>
    <dbReference type="NCBI Taxonomy" id="1328760"/>
    <lineage>
        <taxon>Eukaryota</taxon>
        <taxon>Fungi</taxon>
        <taxon>Dikarya</taxon>
        <taxon>Ascomycota</taxon>
        <taxon>Pezizomycotina</taxon>
        <taxon>Xylonomycetes</taxon>
        <taxon>Xylonales</taxon>
        <taxon>Xylonaceae</taxon>
        <taxon>Xylona</taxon>
    </lineage>
</organism>
<dbReference type="InParanoid" id="A0A165FTZ3"/>
<evidence type="ECO:0000313" key="3">
    <source>
        <dbReference type="Proteomes" id="UP000076632"/>
    </source>
</evidence>
<gene>
    <name evidence="2" type="ORF">L228DRAFT_171314</name>
</gene>
<sequence length="115" mass="13235">MSFCGALDRHNLSFLSFIYFFYFCQFFPLSVLSLSLSLSVCVVCTLHLAPCALRRLNEAASRIQVYLFSPLSISFFLFSLFHALRPIANCTVLYCYLVTPFNVKDQTWSFCGQWV</sequence>
<proteinExistence type="predicted"/>
<reference evidence="2 3" key="1">
    <citation type="journal article" date="2016" name="Fungal Biol.">
        <title>The genome of Xylona heveae provides a window into fungal endophytism.</title>
        <authorList>
            <person name="Gazis R."/>
            <person name="Kuo A."/>
            <person name="Riley R."/>
            <person name="LaButti K."/>
            <person name="Lipzen A."/>
            <person name="Lin J."/>
            <person name="Amirebrahimi M."/>
            <person name="Hesse C.N."/>
            <person name="Spatafora J.W."/>
            <person name="Henrissat B."/>
            <person name="Hainaut M."/>
            <person name="Grigoriev I.V."/>
            <person name="Hibbett D.S."/>
        </authorList>
    </citation>
    <scope>NUCLEOTIDE SEQUENCE [LARGE SCALE GENOMIC DNA]</scope>
    <source>
        <strain evidence="2 3">TC161</strain>
    </source>
</reference>
<dbReference type="Proteomes" id="UP000076632">
    <property type="component" value="Unassembled WGS sequence"/>
</dbReference>
<dbReference type="GeneID" id="28894626"/>
<keyword evidence="3" id="KW-1185">Reference proteome</keyword>
<keyword evidence="1" id="KW-0812">Transmembrane</keyword>
<protein>
    <submittedName>
        <fullName evidence="2">Uncharacterized protein</fullName>
    </submittedName>
</protein>
<evidence type="ECO:0000256" key="1">
    <source>
        <dbReference type="SAM" id="Phobius"/>
    </source>
</evidence>